<accession>A0ABQ9UYQ2</accession>
<protein>
    <submittedName>
        <fullName evidence="3">Uncharacterized protein</fullName>
    </submittedName>
</protein>
<evidence type="ECO:0000313" key="3">
    <source>
        <dbReference type="EMBL" id="KAK2101980.1"/>
    </source>
</evidence>
<keyword evidence="4" id="KW-1185">Reference proteome</keyword>
<dbReference type="CDD" id="cd00112">
    <property type="entry name" value="LDLa"/>
    <property type="match status" value="1"/>
</dbReference>
<evidence type="ECO:0000313" key="4">
    <source>
        <dbReference type="Proteomes" id="UP001266305"/>
    </source>
</evidence>
<dbReference type="EMBL" id="JASSZA010000009">
    <property type="protein sequence ID" value="KAK2101980.1"/>
    <property type="molecule type" value="Genomic_DNA"/>
</dbReference>
<dbReference type="PROSITE" id="PS50068">
    <property type="entry name" value="LDLRA_2"/>
    <property type="match status" value="1"/>
</dbReference>
<evidence type="ECO:0000256" key="2">
    <source>
        <dbReference type="PROSITE-ProRule" id="PRU00124"/>
    </source>
</evidence>
<dbReference type="Pfam" id="PF00057">
    <property type="entry name" value="Ldl_recept_a"/>
    <property type="match status" value="1"/>
</dbReference>
<dbReference type="Gene3D" id="4.10.400.10">
    <property type="entry name" value="Low-density Lipoprotein Receptor"/>
    <property type="match status" value="1"/>
</dbReference>
<dbReference type="InterPro" id="IPR036055">
    <property type="entry name" value="LDL_receptor-like_sf"/>
</dbReference>
<comment type="caution">
    <text evidence="2">Lacks conserved residue(s) required for the propagation of feature annotation.</text>
</comment>
<reference evidence="3 4" key="1">
    <citation type="submission" date="2023-05" db="EMBL/GenBank/DDBJ databases">
        <title>B98-5 Cell Line De Novo Hybrid Assembly: An Optical Mapping Approach.</title>
        <authorList>
            <person name="Kananen K."/>
            <person name="Auerbach J.A."/>
            <person name="Kautto E."/>
            <person name="Blachly J.S."/>
        </authorList>
    </citation>
    <scope>NUCLEOTIDE SEQUENCE [LARGE SCALE GENOMIC DNA]</scope>
    <source>
        <strain evidence="3">B95-8</strain>
        <tissue evidence="3">Cell line</tissue>
    </source>
</reference>
<dbReference type="SMART" id="SM00192">
    <property type="entry name" value="LDLa"/>
    <property type="match status" value="1"/>
</dbReference>
<proteinExistence type="predicted"/>
<name>A0ABQ9UYQ2_SAGOE</name>
<organism evidence="3 4">
    <name type="scientific">Saguinus oedipus</name>
    <name type="common">Cotton-top tamarin</name>
    <name type="synonym">Oedipomidas oedipus</name>
    <dbReference type="NCBI Taxonomy" id="9490"/>
    <lineage>
        <taxon>Eukaryota</taxon>
        <taxon>Metazoa</taxon>
        <taxon>Chordata</taxon>
        <taxon>Craniata</taxon>
        <taxon>Vertebrata</taxon>
        <taxon>Euteleostomi</taxon>
        <taxon>Mammalia</taxon>
        <taxon>Eutheria</taxon>
        <taxon>Euarchontoglires</taxon>
        <taxon>Primates</taxon>
        <taxon>Haplorrhini</taxon>
        <taxon>Platyrrhini</taxon>
        <taxon>Cebidae</taxon>
        <taxon>Callitrichinae</taxon>
        <taxon>Saguinus</taxon>
    </lineage>
</organism>
<gene>
    <name evidence="3" type="ORF">P7K49_019647</name>
</gene>
<dbReference type="Proteomes" id="UP001266305">
    <property type="component" value="Unassembled WGS sequence"/>
</dbReference>
<comment type="caution">
    <text evidence="3">The sequence shown here is derived from an EMBL/GenBank/DDBJ whole genome shotgun (WGS) entry which is preliminary data.</text>
</comment>
<evidence type="ECO:0000256" key="1">
    <source>
        <dbReference type="ARBA" id="ARBA00023157"/>
    </source>
</evidence>
<dbReference type="InterPro" id="IPR002172">
    <property type="entry name" value="LDrepeatLR_classA_rpt"/>
</dbReference>
<sequence>MLTRLAGCVSREDLTAGPTCSPKQFACRDQITCISKGWRCDGERDCPDGSDEAPEIYRLQSFGSQARGHWHLLSPVPEATPLCFSRHPRLPLPPVSGVIGGSCFNWEKGPHPAFSLPRGGGELVGGTPESLVAGMILGAPPSAFPLLG</sequence>
<dbReference type="SUPFAM" id="SSF57424">
    <property type="entry name" value="LDL receptor-like module"/>
    <property type="match status" value="1"/>
</dbReference>
<keyword evidence="1" id="KW-1015">Disulfide bond</keyword>